<feature type="domain" description="Helicase HerA central" evidence="2">
    <location>
        <begin position="235"/>
        <end position="476"/>
    </location>
</feature>
<dbReference type="AlphaFoldDB" id="A0A830F8G1"/>
<reference evidence="3" key="1">
    <citation type="journal article" date="2014" name="Int. J. Syst. Evol. Microbiol.">
        <title>Complete genome sequence of Corynebacterium casei LMG S-19264T (=DSM 44701T), isolated from a smear-ripened cheese.</title>
        <authorList>
            <consortium name="US DOE Joint Genome Institute (JGI-PGF)"/>
            <person name="Walter F."/>
            <person name="Albersmeier A."/>
            <person name="Kalinowski J."/>
            <person name="Ruckert C."/>
        </authorList>
    </citation>
    <scope>NUCLEOTIDE SEQUENCE</scope>
    <source>
        <strain evidence="3">JCM 19596</strain>
    </source>
</reference>
<dbReference type="InterPro" id="IPR027417">
    <property type="entry name" value="P-loop_NTPase"/>
</dbReference>
<dbReference type="PANTHER" id="PTHR30121">
    <property type="entry name" value="UNCHARACTERIZED PROTEIN YJGR-RELATED"/>
    <property type="match status" value="1"/>
</dbReference>
<dbReference type="PANTHER" id="PTHR30121:SF6">
    <property type="entry name" value="SLR6007 PROTEIN"/>
    <property type="match status" value="1"/>
</dbReference>
<dbReference type="OrthoDB" id="10575at2157"/>
<dbReference type="Gene3D" id="3.40.50.300">
    <property type="entry name" value="P-loop containing nucleotide triphosphate hydrolases"/>
    <property type="match status" value="2"/>
</dbReference>
<gene>
    <name evidence="3" type="ORF">GCM10009039_04900</name>
</gene>
<keyword evidence="4" id="KW-1185">Reference proteome</keyword>
<organism evidence="3 4">
    <name type="scientific">Halocalculus aciditolerans</name>
    <dbReference type="NCBI Taxonomy" id="1383812"/>
    <lineage>
        <taxon>Archaea</taxon>
        <taxon>Methanobacteriati</taxon>
        <taxon>Methanobacteriota</taxon>
        <taxon>Stenosarchaea group</taxon>
        <taxon>Halobacteria</taxon>
        <taxon>Halobacteriales</taxon>
        <taxon>Halobacteriaceae</taxon>
        <taxon>Halocalculus</taxon>
    </lineage>
</organism>
<feature type="compositionally biased region" description="Low complexity" evidence="1">
    <location>
        <begin position="17"/>
        <end position="51"/>
    </location>
</feature>
<accession>A0A830F8G1</accession>
<dbReference type="RefSeq" id="WP_188975482.1">
    <property type="nucleotide sequence ID" value="NZ_BMPG01000001.1"/>
</dbReference>
<proteinExistence type="predicted"/>
<comment type="caution">
    <text evidence="3">The sequence shown here is derived from an EMBL/GenBank/DDBJ whole genome shotgun (WGS) entry which is preliminary data.</text>
</comment>
<dbReference type="Proteomes" id="UP000607197">
    <property type="component" value="Unassembled WGS sequence"/>
</dbReference>
<evidence type="ECO:0000313" key="3">
    <source>
        <dbReference type="EMBL" id="GGL49804.1"/>
    </source>
</evidence>
<evidence type="ECO:0000256" key="1">
    <source>
        <dbReference type="SAM" id="MobiDB-lite"/>
    </source>
</evidence>
<feature type="region of interest" description="Disordered" evidence="1">
    <location>
        <begin position="1"/>
        <end position="66"/>
    </location>
</feature>
<name>A0A830F8G1_9EURY</name>
<reference evidence="3" key="2">
    <citation type="submission" date="2020-09" db="EMBL/GenBank/DDBJ databases">
        <authorList>
            <person name="Sun Q."/>
            <person name="Ohkuma M."/>
        </authorList>
    </citation>
    <scope>NUCLEOTIDE SEQUENCE</scope>
    <source>
        <strain evidence="3">JCM 19596</strain>
    </source>
</reference>
<dbReference type="EMBL" id="BMPG01000001">
    <property type="protein sequence ID" value="GGL49804.1"/>
    <property type="molecule type" value="Genomic_DNA"/>
</dbReference>
<sequence length="619" mass="67428">MTDLGDFSLDDDSAEPSGEAGDSTSGEAAASASSSSDAASASSSSDAGSAEGFERPEYVDGGGDRGVGTLAVSEGLRIDEDSGETALRAYVTAGNREEIRLGTYLLAPYPGGESLFARITGLEYAQAFRSDDATEIHARRAMRSDGIEESDYKFIADLEPLAVLYRDDGELKRRMPDRVPKPETVVEHADDREAIKTGLKMPEDGVFVGHLAVGGEKVTTAATPPTIDYRVKDDYTDGDPLVFRHTLVAGGTGSGKTHTTKNILRQYLHPDRTYETGDGRERRMAVVQFDPQDEYAQMHDDNPDADRENARSWEAQGLAHGGHGDTKAFVPAFGNATYAASHHRAEQVEFTIPFSMVRSRPWLAASSGLNDNQYGALTLLLDRFFRQYGNAGTYDEFTSFLDDPALKEELDESGRVHEATYEAVMRRVNGMPSGVFDQDARAITDLVHDFVRPGGLSVVPTYHVSNSRAAETIVLALSSLLVDQKLSNDPDFDRIKETPLLLGMDEAHNFLADTDSVQGRQVVGKFTEAAKQGRKERLGLFLVTQDPQDIADPVFKQVNTTVVLNLGDEDAIKSVNIPSNLEGKVPYMEKGQMVVYSPDNSEPVEVIGLPTCLTRHGRD</sequence>
<evidence type="ECO:0000259" key="2">
    <source>
        <dbReference type="Pfam" id="PF01935"/>
    </source>
</evidence>
<dbReference type="Pfam" id="PF01935">
    <property type="entry name" value="DUF87"/>
    <property type="match status" value="1"/>
</dbReference>
<dbReference type="InterPro" id="IPR051162">
    <property type="entry name" value="T4SS_component"/>
</dbReference>
<dbReference type="SUPFAM" id="SSF52540">
    <property type="entry name" value="P-loop containing nucleoside triphosphate hydrolases"/>
    <property type="match status" value="1"/>
</dbReference>
<protein>
    <submittedName>
        <fullName evidence="3">ATPase AAA</fullName>
    </submittedName>
</protein>
<dbReference type="InterPro" id="IPR002789">
    <property type="entry name" value="HerA_central"/>
</dbReference>
<evidence type="ECO:0000313" key="4">
    <source>
        <dbReference type="Proteomes" id="UP000607197"/>
    </source>
</evidence>